<feature type="domain" description="DUF6590" evidence="2">
    <location>
        <begin position="81"/>
        <end position="139"/>
    </location>
</feature>
<evidence type="ECO:0000313" key="3">
    <source>
        <dbReference type="EMBL" id="KAL3421116.1"/>
    </source>
</evidence>
<comment type="caution">
    <text evidence="3">The sequence shown here is derived from an EMBL/GenBank/DDBJ whole genome shotgun (WGS) entry which is preliminary data.</text>
</comment>
<accession>A0ABR4PDJ7</accession>
<sequence length="424" mass="47755">MVHKKYRKTVGTRKVSQRMKLSNLPINHVASGHPLASGSLHRLPLSQSSSDITSTASTDNTNDEGGTGFNDHFRVRRNDYRSFFRSGRIFKIPWTGGATRDGEDNGGCISDVRFGQSACSRLMTFIVIRLDMESCLCLSLLDQDLVTDAIRLGGTSNFGYNQQRAAFSGKNIAVRHKTGKTLFFDNLEINYHRPYTVEMNLRVIDFGQVEAHSLRGIQNEFRESMDSSTLMSNKSQFSVLPPPTYTPAFTGTNVPRLYKKYKEADRPSQFFTLGRVFKVPWTEPATAIEDKGNHHPNSLSSVGYGVDAFTKIRPFVVIREGENFSICLRMHSYGGRGAQKHRFYQKEHIDAYPSMQQPPVVPLWGREPVPVSIEDPAEMKDSSLINFAKLYTVPHNVQKVNVGIIPDAHIEKLKSYSLERLPNT</sequence>
<dbReference type="EMBL" id="JBFCZG010000006">
    <property type="protein sequence ID" value="KAL3421116.1"/>
    <property type="molecule type" value="Genomic_DNA"/>
</dbReference>
<feature type="compositionally biased region" description="Low complexity" evidence="1">
    <location>
        <begin position="46"/>
        <end position="60"/>
    </location>
</feature>
<evidence type="ECO:0000313" key="4">
    <source>
        <dbReference type="Proteomes" id="UP001629113"/>
    </source>
</evidence>
<evidence type="ECO:0000256" key="1">
    <source>
        <dbReference type="SAM" id="MobiDB-lite"/>
    </source>
</evidence>
<dbReference type="Proteomes" id="UP001629113">
    <property type="component" value="Unassembled WGS sequence"/>
</dbReference>
<dbReference type="InterPro" id="IPR046497">
    <property type="entry name" value="DUF6590"/>
</dbReference>
<dbReference type="Pfam" id="PF20233">
    <property type="entry name" value="DUF6590"/>
    <property type="match status" value="2"/>
</dbReference>
<protein>
    <recommendedName>
        <fullName evidence="2">DUF6590 domain-containing protein</fullName>
    </recommendedName>
</protein>
<feature type="domain" description="DUF6590" evidence="2">
    <location>
        <begin position="268"/>
        <end position="414"/>
    </location>
</feature>
<keyword evidence="4" id="KW-1185">Reference proteome</keyword>
<reference evidence="3 4" key="1">
    <citation type="submission" date="2024-06" db="EMBL/GenBank/DDBJ databases">
        <title>Complete genome of Phlyctema vagabunda strain 19-DSS-EL-015.</title>
        <authorList>
            <person name="Fiorenzani C."/>
        </authorList>
    </citation>
    <scope>NUCLEOTIDE SEQUENCE [LARGE SCALE GENOMIC DNA]</scope>
    <source>
        <strain evidence="3 4">19-DSS-EL-015</strain>
    </source>
</reference>
<feature type="region of interest" description="Disordered" evidence="1">
    <location>
        <begin position="43"/>
        <end position="70"/>
    </location>
</feature>
<gene>
    <name evidence="3" type="ORF">PVAG01_07561</name>
</gene>
<organism evidence="3 4">
    <name type="scientific">Phlyctema vagabunda</name>
    <dbReference type="NCBI Taxonomy" id="108571"/>
    <lineage>
        <taxon>Eukaryota</taxon>
        <taxon>Fungi</taxon>
        <taxon>Dikarya</taxon>
        <taxon>Ascomycota</taxon>
        <taxon>Pezizomycotina</taxon>
        <taxon>Leotiomycetes</taxon>
        <taxon>Helotiales</taxon>
        <taxon>Dermateaceae</taxon>
        <taxon>Phlyctema</taxon>
    </lineage>
</organism>
<name>A0ABR4PDJ7_9HELO</name>
<evidence type="ECO:0000259" key="2">
    <source>
        <dbReference type="Pfam" id="PF20233"/>
    </source>
</evidence>
<proteinExistence type="predicted"/>